<evidence type="ECO:0000313" key="2">
    <source>
        <dbReference type="EMBL" id="KYP59418.1"/>
    </source>
</evidence>
<dbReference type="Proteomes" id="UP000075243">
    <property type="component" value="Chromosome 10"/>
</dbReference>
<accession>A0A151SXA9</accession>
<dbReference type="InterPro" id="IPR041577">
    <property type="entry name" value="RT_RNaseH_2"/>
</dbReference>
<dbReference type="AlphaFoldDB" id="A0A151SXA9"/>
<keyword evidence="3" id="KW-1185">Reference proteome</keyword>
<name>A0A151SXA9_CAJCA</name>
<protein>
    <recommendedName>
        <fullName evidence="1">Reverse transcriptase/retrotransposon-derived protein RNase H-like domain-containing protein</fullName>
    </recommendedName>
</protein>
<gene>
    <name evidence="2" type="ORF">KK1_014854</name>
</gene>
<reference evidence="2 3" key="1">
    <citation type="journal article" date="2012" name="Nat. Biotechnol.">
        <title>Draft genome sequence of pigeonpea (Cajanus cajan), an orphan legume crop of resource-poor farmers.</title>
        <authorList>
            <person name="Varshney R.K."/>
            <person name="Chen W."/>
            <person name="Li Y."/>
            <person name="Bharti A.K."/>
            <person name="Saxena R.K."/>
            <person name="Schlueter J.A."/>
            <person name="Donoghue M.T."/>
            <person name="Azam S."/>
            <person name="Fan G."/>
            <person name="Whaley A.M."/>
            <person name="Farmer A.D."/>
            <person name="Sheridan J."/>
            <person name="Iwata A."/>
            <person name="Tuteja R."/>
            <person name="Penmetsa R.V."/>
            <person name="Wu W."/>
            <person name="Upadhyaya H.D."/>
            <person name="Yang S.P."/>
            <person name="Shah T."/>
            <person name="Saxena K.B."/>
            <person name="Michael T."/>
            <person name="McCombie W.R."/>
            <person name="Yang B."/>
            <person name="Zhang G."/>
            <person name="Yang H."/>
            <person name="Wang J."/>
            <person name="Spillane C."/>
            <person name="Cook D.R."/>
            <person name="May G.D."/>
            <person name="Xu X."/>
            <person name="Jackson S.A."/>
        </authorList>
    </citation>
    <scope>NUCLEOTIDE SEQUENCE [LARGE SCALE GENOMIC DNA]</scope>
    <source>
        <strain evidence="3">cv. Asha</strain>
    </source>
</reference>
<dbReference type="PANTHER" id="PTHR33064">
    <property type="entry name" value="POL PROTEIN"/>
    <property type="match status" value="1"/>
</dbReference>
<dbReference type="Gramene" id="C.cajan_14424.t">
    <property type="protein sequence ID" value="C.cajan_14424.t"/>
    <property type="gene ID" value="C.cajan_14424"/>
</dbReference>
<organism evidence="2 3">
    <name type="scientific">Cajanus cajan</name>
    <name type="common">Pigeon pea</name>
    <name type="synonym">Cajanus indicus</name>
    <dbReference type="NCBI Taxonomy" id="3821"/>
    <lineage>
        <taxon>Eukaryota</taxon>
        <taxon>Viridiplantae</taxon>
        <taxon>Streptophyta</taxon>
        <taxon>Embryophyta</taxon>
        <taxon>Tracheophyta</taxon>
        <taxon>Spermatophyta</taxon>
        <taxon>Magnoliopsida</taxon>
        <taxon>eudicotyledons</taxon>
        <taxon>Gunneridae</taxon>
        <taxon>Pentapetalae</taxon>
        <taxon>rosids</taxon>
        <taxon>fabids</taxon>
        <taxon>Fabales</taxon>
        <taxon>Fabaceae</taxon>
        <taxon>Papilionoideae</taxon>
        <taxon>50 kb inversion clade</taxon>
        <taxon>NPAAA clade</taxon>
        <taxon>indigoferoid/millettioid clade</taxon>
        <taxon>Phaseoleae</taxon>
        <taxon>Cajanus</taxon>
    </lineage>
</organism>
<dbReference type="EMBL" id="CM003612">
    <property type="protein sequence ID" value="KYP59418.1"/>
    <property type="molecule type" value="Genomic_DNA"/>
</dbReference>
<sequence length="189" mass="21327">MVILIDIRSTYNIIKLRMAKQMQLNYNPTTPFWVMVGNDDHISCHELCCVVLSLAWLCTLGKVQAYFSIPYFTFTHKDALLTIVGETLTIPTLVTYPQIFHLIHQDFLGLIDFCRCFVLQYATSTIPLTNMLKGTNFTWIEQAQQSFTTLKEKVTTVPILGLPNFSLSFVSKINVSTTTIGATLSGYSP</sequence>
<dbReference type="InterPro" id="IPR043128">
    <property type="entry name" value="Rev_trsase/Diguanyl_cyclase"/>
</dbReference>
<evidence type="ECO:0000313" key="3">
    <source>
        <dbReference type="Proteomes" id="UP000075243"/>
    </source>
</evidence>
<evidence type="ECO:0000259" key="1">
    <source>
        <dbReference type="Pfam" id="PF17919"/>
    </source>
</evidence>
<dbReference type="PANTHER" id="PTHR33064:SF37">
    <property type="entry name" value="RIBONUCLEASE H"/>
    <property type="match status" value="1"/>
</dbReference>
<feature type="domain" description="Reverse transcriptase/retrotransposon-derived protein RNase H-like" evidence="1">
    <location>
        <begin position="139"/>
        <end position="185"/>
    </location>
</feature>
<dbReference type="SUPFAM" id="SSF56672">
    <property type="entry name" value="DNA/RNA polymerases"/>
    <property type="match status" value="1"/>
</dbReference>
<dbReference type="Pfam" id="PF17919">
    <property type="entry name" value="RT_RNaseH_2"/>
    <property type="match status" value="1"/>
</dbReference>
<dbReference type="InterPro" id="IPR043502">
    <property type="entry name" value="DNA/RNA_pol_sf"/>
</dbReference>
<dbReference type="Gene3D" id="3.30.70.270">
    <property type="match status" value="1"/>
</dbReference>
<proteinExistence type="predicted"/>
<dbReference type="InterPro" id="IPR051320">
    <property type="entry name" value="Viral_Replic_Matur_Polypro"/>
</dbReference>